<keyword evidence="1" id="KW-0812">Transmembrane</keyword>
<protein>
    <submittedName>
        <fullName evidence="2">Uncharacterized protein</fullName>
    </submittedName>
</protein>
<evidence type="ECO:0000313" key="2">
    <source>
        <dbReference type="EMBL" id="KAK9503070.1"/>
    </source>
</evidence>
<feature type="transmembrane region" description="Helical" evidence="1">
    <location>
        <begin position="81"/>
        <end position="106"/>
    </location>
</feature>
<dbReference type="AlphaFoldDB" id="A0AAW1D3Z5"/>
<keyword evidence="1" id="KW-1133">Transmembrane helix</keyword>
<gene>
    <name evidence="2" type="ORF">O3M35_011719</name>
</gene>
<evidence type="ECO:0000313" key="3">
    <source>
        <dbReference type="Proteomes" id="UP001461498"/>
    </source>
</evidence>
<organism evidence="2 3">
    <name type="scientific">Rhynocoris fuscipes</name>
    <dbReference type="NCBI Taxonomy" id="488301"/>
    <lineage>
        <taxon>Eukaryota</taxon>
        <taxon>Metazoa</taxon>
        <taxon>Ecdysozoa</taxon>
        <taxon>Arthropoda</taxon>
        <taxon>Hexapoda</taxon>
        <taxon>Insecta</taxon>
        <taxon>Pterygota</taxon>
        <taxon>Neoptera</taxon>
        <taxon>Paraneoptera</taxon>
        <taxon>Hemiptera</taxon>
        <taxon>Heteroptera</taxon>
        <taxon>Panheteroptera</taxon>
        <taxon>Cimicomorpha</taxon>
        <taxon>Reduviidae</taxon>
        <taxon>Harpactorinae</taxon>
        <taxon>Harpactorini</taxon>
        <taxon>Rhynocoris</taxon>
    </lineage>
</organism>
<reference evidence="2 3" key="1">
    <citation type="submission" date="2022-12" db="EMBL/GenBank/DDBJ databases">
        <title>Chromosome-level genome assembly of true bugs.</title>
        <authorList>
            <person name="Ma L."/>
            <person name="Li H."/>
        </authorList>
    </citation>
    <scope>NUCLEOTIDE SEQUENCE [LARGE SCALE GENOMIC DNA]</scope>
    <source>
        <strain evidence="2">Lab_2022b</strain>
    </source>
</reference>
<feature type="transmembrane region" description="Helical" evidence="1">
    <location>
        <begin position="112"/>
        <end position="136"/>
    </location>
</feature>
<evidence type="ECO:0000256" key="1">
    <source>
        <dbReference type="SAM" id="Phobius"/>
    </source>
</evidence>
<keyword evidence="1" id="KW-0472">Membrane</keyword>
<feature type="transmembrane region" description="Helical" evidence="1">
    <location>
        <begin position="143"/>
        <end position="166"/>
    </location>
</feature>
<dbReference type="Proteomes" id="UP001461498">
    <property type="component" value="Unassembled WGS sequence"/>
</dbReference>
<dbReference type="EMBL" id="JAPXFL010000008">
    <property type="protein sequence ID" value="KAK9503070.1"/>
    <property type="molecule type" value="Genomic_DNA"/>
</dbReference>
<comment type="caution">
    <text evidence="2">The sequence shown here is derived from an EMBL/GenBank/DDBJ whole genome shotgun (WGS) entry which is preliminary data.</text>
</comment>
<accession>A0AAW1D3Z5</accession>
<proteinExistence type="predicted"/>
<sequence>MLVSVLKVMTDFKSKCYISFRRSFIFTRNVNEFLKSIQFSVIVKLKDYSQNASSVVLAIFTSLYAVQLCNQEKQQFRNEEWIALAFLIIGVLIALLAAIYFLVGVYKENQNYITVSVAFVIMTIIIFSSLAILFFLMQDWLLAILMSIIACLYNHSVIFLVLIKVISPT</sequence>
<name>A0AAW1D3Z5_9HEMI</name>
<keyword evidence="3" id="KW-1185">Reference proteome</keyword>